<dbReference type="InterPro" id="IPR039253">
    <property type="entry name" value="APLF"/>
</dbReference>
<dbReference type="InterPro" id="IPR008984">
    <property type="entry name" value="SMAD_FHA_dom_sf"/>
</dbReference>
<dbReference type="GO" id="GO:0005634">
    <property type="term" value="C:nucleus"/>
    <property type="evidence" value="ECO:0007669"/>
    <property type="project" value="TreeGrafter"/>
</dbReference>
<reference evidence="2" key="1">
    <citation type="journal article" date="2023" name="Science">
        <title>Genome structures resolve the early diversification of teleost fishes.</title>
        <authorList>
            <person name="Parey E."/>
            <person name="Louis A."/>
            <person name="Montfort J."/>
            <person name="Bouchez O."/>
            <person name="Roques C."/>
            <person name="Iampietro C."/>
            <person name="Lluch J."/>
            <person name="Castinel A."/>
            <person name="Donnadieu C."/>
            <person name="Desvignes T."/>
            <person name="Floi Bucao C."/>
            <person name="Jouanno E."/>
            <person name="Wen M."/>
            <person name="Mejri S."/>
            <person name="Dirks R."/>
            <person name="Jansen H."/>
            <person name="Henkel C."/>
            <person name="Chen W.J."/>
            <person name="Zahm M."/>
            <person name="Cabau C."/>
            <person name="Klopp C."/>
            <person name="Thompson A.W."/>
            <person name="Robinson-Rechavi M."/>
            <person name="Braasch I."/>
            <person name="Lecointre G."/>
            <person name="Bobe J."/>
            <person name="Postlethwait J.H."/>
            <person name="Berthelot C."/>
            <person name="Roest Crollius H."/>
            <person name="Guiguen Y."/>
        </authorList>
    </citation>
    <scope>NUCLEOTIDE SEQUENCE</scope>
    <source>
        <strain evidence="2">Concon-B</strain>
    </source>
</reference>
<dbReference type="GO" id="GO:0003906">
    <property type="term" value="F:DNA-(apurinic or apyrimidinic site) endonuclease activity"/>
    <property type="evidence" value="ECO:0007669"/>
    <property type="project" value="InterPro"/>
</dbReference>
<dbReference type="OrthoDB" id="10256774at2759"/>
<dbReference type="Proteomes" id="UP001152803">
    <property type="component" value="Unassembled WGS sequence"/>
</dbReference>
<feature type="region of interest" description="Disordered" evidence="1">
    <location>
        <begin position="108"/>
        <end position="267"/>
    </location>
</feature>
<dbReference type="Gene3D" id="2.60.200.20">
    <property type="match status" value="1"/>
</dbReference>
<accession>A0A9Q1E095</accession>
<dbReference type="GO" id="GO:0006302">
    <property type="term" value="P:double-strand break repair"/>
    <property type="evidence" value="ECO:0007669"/>
    <property type="project" value="InterPro"/>
</dbReference>
<feature type="compositionally biased region" description="Polar residues" evidence="1">
    <location>
        <begin position="144"/>
        <end position="156"/>
    </location>
</feature>
<evidence type="ECO:0008006" key="4">
    <source>
        <dbReference type="Google" id="ProtNLM"/>
    </source>
</evidence>
<name>A0A9Q1E095_CONCO</name>
<feature type="compositionally biased region" description="Basic and acidic residues" evidence="1">
    <location>
        <begin position="163"/>
        <end position="188"/>
    </location>
</feature>
<protein>
    <recommendedName>
        <fullName evidence="4">PNK FHA domain-containing protein</fullName>
    </recommendedName>
</protein>
<feature type="region of interest" description="Disordered" evidence="1">
    <location>
        <begin position="1"/>
        <end position="27"/>
    </location>
</feature>
<evidence type="ECO:0000256" key="1">
    <source>
        <dbReference type="SAM" id="MobiDB-lite"/>
    </source>
</evidence>
<sequence>MSGFELESVDGGTSIPLPEGETPLGRGPFLGVSDKRVSRHHGLLDITDGQLRIKPTHQNPCFYQPSLGDPPEPLENGRWHDLRPGNVFSLLPGKYVYRVVSANVEGTQSNSQVLEEDEPPADVAPGPAKAKEEPLRSPELNGQDGPTPNNSQTLPAESTAARPPEKEQDGKMEENTVTKGQEQGRRELALTPEPVQKKRVLPAWMLQGALEVSSPSTSTADRKRGRGGKAPPPAATKPRPQKARKRPVSSEEEEEEGSRLPRGRSGG</sequence>
<dbReference type="AlphaFoldDB" id="A0A9Q1E095"/>
<dbReference type="SUPFAM" id="SSF49879">
    <property type="entry name" value="SMAD/FHA domain"/>
    <property type="match status" value="1"/>
</dbReference>
<comment type="caution">
    <text evidence="2">The sequence shown here is derived from an EMBL/GenBank/DDBJ whole genome shotgun (WGS) entry which is preliminary data.</text>
</comment>
<keyword evidence="3" id="KW-1185">Reference proteome</keyword>
<dbReference type="FunFam" id="2.60.200.20:FF:000061">
    <property type="entry name" value="Zgc:165656 protein"/>
    <property type="match status" value="1"/>
</dbReference>
<evidence type="ECO:0000313" key="2">
    <source>
        <dbReference type="EMBL" id="KAJ8285062.1"/>
    </source>
</evidence>
<dbReference type="CDD" id="cd22717">
    <property type="entry name" value="FHA_APLF"/>
    <property type="match status" value="1"/>
</dbReference>
<dbReference type="GO" id="GO:0035861">
    <property type="term" value="C:site of double-strand break"/>
    <property type="evidence" value="ECO:0007669"/>
    <property type="project" value="TreeGrafter"/>
</dbReference>
<organism evidence="2 3">
    <name type="scientific">Conger conger</name>
    <name type="common">Conger eel</name>
    <name type="synonym">Muraena conger</name>
    <dbReference type="NCBI Taxonomy" id="82655"/>
    <lineage>
        <taxon>Eukaryota</taxon>
        <taxon>Metazoa</taxon>
        <taxon>Chordata</taxon>
        <taxon>Craniata</taxon>
        <taxon>Vertebrata</taxon>
        <taxon>Euteleostomi</taxon>
        <taxon>Actinopterygii</taxon>
        <taxon>Neopterygii</taxon>
        <taxon>Teleostei</taxon>
        <taxon>Anguilliformes</taxon>
        <taxon>Congridae</taxon>
        <taxon>Conger</taxon>
    </lineage>
</organism>
<dbReference type="GO" id="GO:0008408">
    <property type="term" value="F:3'-5' exonuclease activity"/>
    <property type="evidence" value="ECO:0007669"/>
    <property type="project" value="InterPro"/>
</dbReference>
<proteinExistence type="predicted"/>
<dbReference type="PANTHER" id="PTHR21315">
    <property type="entry name" value="APRATAXIN AND PNK-LIKE FACTOR-RELATED"/>
    <property type="match status" value="1"/>
</dbReference>
<dbReference type="EMBL" id="JAFJMO010000002">
    <property type="protein sequence ID" value="KAJ8285062.1"/>
    <property type="molecule type" value="Genomic_DNA"/>
</dbReference>
<gene>
    <name evidence="2" type="ORF">COCON_G00039120</name>
</gene>
<evidence type="ECO:0000313" key="3">
    <source>
        <dbReference type="Proteomes" id="UP001152803"/>
    </source>
</evidence>
<dbReference type="PANTHER" id="PTHR21315:SF2">
    <property type="entry name" value="APRATAXIN AND PNK-LIKE FACTOR"/>
    <property type="match status" value="1"/>
</dbReference>